<dbReference type="Proteomes" id="UP000323426">
    <property type="component" value="Unassembled WGS sequence"/>
</dbReference>
<gene>
    <name evidence="2" type="ORF">F0145_06445</name>
</gene>
<reference evidence="2 3" key="1">
    <citation type="submission" date="2019-09" db="EMBL/GenBank/DDBJ databases">
        <title>Genome sequence and assembly of Adhaeribacter sp.</title>
        <authorList>
            <person name="Chhetri G."/>
        </authorList>
    </citation>
    <scope>NUCLEOTIDE SEQUENCE [LARGE SCALE GENOMIC DNA]</scope>
    <source>
        <strain evidence="2 3">DK36</strain>
    </source>
</reference>
<accession>A0A5M6DLE6</accession>
<dbReference type="AlphaFoldDB" id="A0A5M6DLE6"/>
<sequence length="69" mass="7993">MQLNLLDTTDHSKEHILKQFLDDLTAKFGKDTVKVACQGTKQKKGWNLNREFLSPCYTTRLLEILTIQI</sequence>
<dbReference type="RefSeq" id="WP_150087493.1">
    <property type="nucleotide sequence ID" value="NZ_VWSF01000003.1"/>
</dbReference>
<dbReference type="Pfam" id="PF13438">
    <property type="entry name" value="DUF4113"/>
    <property type="match status" value="1"/>
</dbReference>
<feature type="domain" description="DUF4113" evidence="1">
    <location>
        <begin position="17"/>
        <end position="67"/>
    </location>
</feature>
<protein>
    <submittedName>
        <fullName evidence="2">DUF4113 domain-containing protein</fullName>
    </submittedName>
</protein>
<proteinExistence type="predicted"/>
<name>A0A5M6DLE6_9BACT</name>
<comment type="caution">
    <text evidence="2">The sequence shown here is derived from an EMBL/GenBank/DDBJ whole genome shotgun (WGS) entry which is preliminary data.</text>
</comment>
<dbReference type="InterPro" id="IPR025188">
    <property type="entry name" value="DUF4113"/>
</dbReference>
<dbReference type="EMBL" id="VWSF01000003">
    <property type="protein sequence ID" value="KAA5548361.1"/>
    <property type="molecule type" value="Genomic_DNA"/>
</dbReference>
<evidence type="ECO:0000313" key="3">
    <source>
        <dbReference type="Proteomes" id="UP000323426"/>
    </source>
</evidence>
<evidence type="ECO:0000259" key="1">
    <source>
        <dbReference type="Pfam" id="PF13438"/>
    </source>
</evidence>
<keyword evidence="3" id="KW-1185">Reference proteome</keyword>
<evidence type="ECO:0000313" key="2">
    <source>
        <dbReference type="EMBL" id="KAA5548361.1"/>
    </source>
</evidence>
<organism evidence="2 3">
    <name type="scientific">Adhaeribacter rhizoryzae</name>
    <dbReference type="NCBI Taxonomy" id="2607907"/>
    <lineage>
        <taxon>Bacteria</taxon>
        <taxon>Pseudomonadati</taxon>
        <taxon>Bacteroidota</taxon>
        <taxon>Cytophagia</taxon>
        <taxon>Cytophagales</taxon>
        <taxon>Hymenobacteraceae</taxon>
        <taxon>Adhaeribacter</taxon>
    </lineage>
</organism>